<name>A0AAD1RQ03_PELCU</name>
<evidence type="ECO:0000313" key="1">
    <source>
        <dbReference type="EMBL" id="CAH2275921.1"/>
    </source>
</evidence>
<protein>
    <submittedName>
        <fullName evidence="1">Uncharacterized protein</fullName>
    </submittedName>
</protein>
<dbReference type="AlphaFoldDB" id="A0AAD1RQ03"/>
<gene>
    <name evidence="1" type="ORF">PECUL_23A058585</name>
</gene>
<proteinExistence type="predicted"/>
<organism evidence="1 2">
    <name type="scientific">Pelobates cultripes</name>
    <name type="common">Western spadefoot toad</name>
    <dbReference type="NCBI Taxonomy" id="61616"/>
    <lineage>
        <taxon>Eukaryota</taxon>
        <taxon>Metazoa</taxon>
        <taxon>Chordata</taxon>
        <taxon>Craniata</taxon>
        <taxon>Vertebrata</taxon>
        <taxon>Euteleostomi</taxon>
        <taxon>Amphibia</taxon>
        <taxon>Batrachia</taxon>
        <taxon>Anura</taxon>
        <taxon>Pelobatoidea</taxon>
        <taxon>Pelobatidae</taxon>
        <taxon>Pelobates</taxon>
    </lineage>
</organism>
<dbReference type="Gene3D" id="3.30.250.20">
    <property type="entry name" value="L1 transposable element, C-terminal domain"/>
    <property type="match status" value="1"/>
</dbReference>
<keyword evidence="2" id="KW-1185">Reference proteome</keyword>
<evidence type="ECO:0000313" key="2">
    <source>
        <dbReference type="Proteomes" id="UP001295444"/>
    </source>
</evidence>
<dbReference type="EMBL" id="OW240914">
    <property type="protein sequence ID" value="CAH2275921.1"/>
    <property type="molecule type" value="Genomic_DNA"/>
</dbReference>
<reference evidence="1" key="1">
    <citation type="submission" date="2022-03" db="EMBL/GenBank/DDBJ databases">
        <authorList>
            <person name="Alioto T."/>
            <person name="Alioto T."/>
            <person name="Gomez Garrido J."/>
        </authorList>
    </citation>
    <scope>NUCLEOTIDE SEQUENCE</scope>
</reference>
<dbReference type="Proteomes" id="UP001295444">
    <property type="component" value="Chromosome 03"/>
</dbReference>
<dbReference type="InterPro" id="IPR042566">
    <property type="entry name" value="L1_C"/>
</dbReference>
<sequence length="124" mass="14203">MRRLNESALLPHQRGSALCQQKSSRIAQRLPSVKIMADLSAATLKLRKEFQEITEELRNKGIRYRWGYPTKLLITKNGGLKIIHTPEDGLKQLREWGLLTGFPKKAGPAERLIPEWRQLSNKST</sequence>
<accession>A0AAD1RQ03</accession>